<dbReference type="Pfam" id="PF04204">
    <property type="entry name" value="HTS"/>
    <property type="match status" value="1"/>
</dbReference>
<dbReference type="EC" id="2.3.1.31" evidence="4"/>
<feature type="active site" description="Proton acceptor" evidence="4">
    <location>
        <position position="222"/>
    </location>
</feature>
<dbReference type="Proteomes" id="UP000051155">
    <property type="component" value="Unassembled WGS sequence"/>
</dbReference>
<keyword evidence="4" id="KW-0963">Cytoplasm</keyword>
<keyword evidence="7" id="KW-1185">Reference proteome</keyword>
<evidence type="ECO:0000256" key="5">
    <source>
        <dbReference type="PIRSR" id="PIRSR000450-1"/>
    </source>
</evidence>
<feature type="binding site" evidence="4">
    <location>
        <position position="151"/>
    </location>
    <ligand>
        <name>substrate</name>
    </ligand>
</feature>
<comment type="caution">
    <text evidence="4">Lacks conserved residue(s) required for the propagation of feature annotation.</text>
</comment>
<dbReference type="GO" id="GO:0009086">
    <property type="term" value="P:methionine biosynthetic process"/>
    <property type="evidence" value="ECO:0007669"/>
    <property type="project" value="UniProtKB-UniRule"/>
</dbReference>
<dbReference type="GO" id="GO:0004414">
    <property type="term" value="F:homoserine O-acetyltransferase activity"/>
    <property type="evidence" value="ECO:0007669"/>
    <property type="project" value="UniProtKB-EC"/>
</dbReference>
<name>A0A0R1Q622_9LACO</name>
<dbReference type="UniPathway" id="UPA00051">
    <property type="reaction ID" value="UER00074"/>
</dbReference>
<proteinExistence type="inferred from homology"/>
<feature type="binding site" evidence="4">
    <location>
        <position position="236"/>
    </location>
    <ligand>
        <name>substrate</name>
    </ligand>
</feature>
<reference evidence="6 7" key="1">
    <citation type="journal article" date="2015" name="Genome Announc.">
        <title>Expanding the biotechnology potential of lactobacilli through comparative genomics of 213 strains and associated genera.</title>
        <authorList>
            <person name="Sun Z."/>
            <person name="Harris H.M."/>
            <person name="McCann A."/>
            <person name="Guo C."/>
            <person name="Argimon S."/>
            <person name="Zhang W."/>
            <person name="Yang X."/>
            <person name="Jeffery I.B."/>
            <person name="Cooney J.C."/>
            <person name="Kagawa T.F."/>
            <person name="Liu W."/>
            <person name="Song Y."/>
            <person name="Salvetti E."/>
            <person name="Wrobel A."/>
            <person name="Rasinkangas P."/>
            <person name="Parkhill J."/>
            <person name="Rea M.C."/>
            <person name="O'Sullivan O."/>
            <person name="Ritari J."/>
            <person name="Douillard F.P."/>
            <person name="Paul Ross R."/>
            <person name="Yang R."/>
            <person name="Briner A.E."/>
            <person name="Felis G.E."/>
            <person name="de Vos W.M."/>
            <person name="Barrangou R."/>
            <person name="Klaenhammer T.R."/>
            <person name="Caufield P.W."/>
            <person name="Cui Y."/>
            <person name="Zhang H."/>
            <person name="O'Toole P.W."/>
        </authorList>
    </citation>
    <scope>NUCLEOTIDE SEQUENCE [LARGE SCALE GENOMIC DNA]</scope>
    <source>
        <strain evidence="6 7">DSM 19971</strain>
    </source>
</reference>
<evidence type="ECO:0000256" key="2">
    <source>
        <dbReference type="ARBA" id="ARBA00022679"/>
    </source>
</evidence>
<feature type="binding site" evidence="4">
    <location>
        <position position="180"/>
    </location>
    <ligand>
        <name>substrate</name>
    </ligand>
</feature>
<feature type="active site" evidence="4">
    <location>
        <position position="224"/>
    </location>
</feature>
<dbReference type="SUPFAM" id="SSF52317">
    <property type="entry name" value="Class I glutamine amidotransferase-like"/>
    <property type="match status" value="1"/>
</dbReference>
<dbReference type="HAMAP" id="MF_00295">
    <property type="entry name" value="MetA_acyltransf"/>
    <property type="match status" value="1"/>
</dbReference>
<dbReference type="STRING" id="1423812.FD20_GL001109"/>
<dbReference type="PANTHER" id="PTHR20919">
    <property type="entry name" value="HOMOSERINE O-SUCCINYLTRANSFERASE"/>
    <property type="match status" value="1"/>
</dbReference>
<keyword evidence="4" id="KW-0486">Methionine biosynthesis</keyword>
<evidence type="ECO:0000313" key="6">
    <source>
        <dbReference type="EMBL" id="KRL36739.1"/>
    </source>
</evidence>
<comment type="catalytic activity">
    <reaction evidence="4">
        <text>L-homoserine + acetyl-CoA = O-acetyl-L-homoserine + CoA</text>
        <dbReference type="Rhea" id="RHEA:13701"/>
        <dbReference type="ChEBI" id="CHEBI:57287"/>
        <dbReference type="ChEBI" id="CHEBI:57288"/>
        <dbReference type="ChEBI" id="CHEBI:57476"/>
        <dbReference type="ChEBI" id="CHEBI:57716"/>
        <dbReference type="EC" id="2.3.1.31"/>
    </reaction>
</comment>
<organism evidence="6 7">
    <name type="scientific">Liquorilactobacillus uvarum DSM 19971</name>
    <dbReference type="NCBI Taxonomy" id="1423812"/>
    <lineage>
        <taxon>Bacteria</taxon>
        <taxon>Bacillati</taxon>
        <taxon>Bacillota</taxon>
        <taxon>Bacilli</taxon>
        <taxon>Lactobacillales</taxon>
        <taxon>Lactobacillaceae</taxon>
        <taxon>Liquorilactobacillus</taxon>
    </lineage>
</organism>
<evidence type="ECO:0000256" key="3">
    <source>
        <dbReference type="ARBA" id="ARBA00023315"/>
    </source>
</evidence>
<comment type="pathway">
    <text evidence="4">Amino-acid biosynthesis; L-methionine biosynthesis via de novo pathway; O-acetyl-L-homoserine from L-homoserine: step 1/1.</text>
</comment>
<dbReference type="Gene3D" id="3.40.50.880">
    <property type="match status" value="1"/>
</dbReference>
<evidence type="ECO:0000256" key="4">
    <source>
        <dbReference type="HAMAP-Rule" id="MF_00295"/>
    </source>
</evidence>
<evidence type="ECO:0000313" key="7">
    <source>
        <dbReference type="Proteomes" id="UP000051155"/>
    </source>
</evidence>
<evidence type="ECO:0000256" key="1">
    <source>
        <dbReference type="ARBA" id="ARBA00022605"/>
    </source>
</evidence>
<dbReference type="InterPro" id="IPR029062">
    <property type="entry name" value="Class_I_gatase-like"/>
</dbReference>
<keyword evidence="2 4" id="KW-0808">Transferase</keyword>
<accession>A0A0R1Q622</accession>
<comment type="function">
    <text evidence="4">Transfers an acetyl group from acetyl-CoA to L-homoserine, forming acetyl-L-homoserine.</text>
</comment>
<comment type="subcellular location">
    <subcellularLocation>
        <location evidence="4">Cytoplasm</location>
    </subcellularLocation>
</comment>
<dbReference type="GO" id="GO:0005737">
    <property type="term" value="C:cytoplasm"/>
    <property type="evidence" value="ECO:0007669"/>
    <property type="project" value="UniProtKB-SubCell"/>
</dbReference>
<comment type="similarity">
    <text evidence="4">Belongs to the MetA family.</text>
</comment>
<sequence>MQRGLFILFLKLEALRMKKQNERISLLVLNLMPNKLETENQLNNVFSGNNKYLEKTYCYPGTHQFKSIQPKEVQERYYRFDELKDNSYDGLIITGAPVEHIPFQEVDYWEEFCEIIDWSKQHCKKVLFLCWAAQAGMYYVAKVPKKVCFEKKFGIYKLNVQYADHELLDGMGENIWMPFSRYSTTDKRDLSDDRFNLIADSPDVGPVIVETKDQKFTFVTGHPEYETKMLDKEYWRDINKGKKIKKPANYYAGQNNRIINTWTIHSQRLFSNWLKGVKNFKA</sequence>
<keyword evidence="1 4" id="KW-0028">Amino-acid biosynthesis</keyword>
<comment type="caution">
    <text evidence="6">The sequence shown here is derived from an EMBL/GenBank/DDBJ whole genome shotgun (WGS) entry which is preliminary data.</text>
</comment>
<gene>
    <name evidence="4" type="primary">metAA</name>
    <name evidence="6" type="ORF">FD20_GL001109</name>
</gene>
<feature type="site" description="Important for substrate specificity" evidence="4">
    <location>
        <position position="180"/>
    </location>
</feature>
<feature type="site" description="Important for acyl-CoA specificity" evidence="4">
    <location>
        <position position="99"/>
    </location>
</feature>
<keyword evidence="3 4" id="KW-0012">Acyltransferase</keyword>
<feature type="active site" description="Acyl-thioester intermediate" evidence="4 5">
    <location>
        <position position="130"/>
    </location>
</feature>
<protein>
    <recommendedName>
        <fullName evidence="4">Homoserine O-acetyltransferase</fullName>
        <shortName evidence="4">HAT</shortName>
        <ecNumber evidence="4">2.3.1.31</ecNumber>
    </recommendedName>
    <alternativeName>
        <fullName evidence="4">Homoserine transacetylase</fullName>
        <shortName evidence="4">HTA</shortName>
    </alternativeName>
</protein>
<dbReference type="PATRIC" id="fig|1423812.3.peg.1179"/>
<dbReference type="AlphaFoldDB" id="A0A0R1Q622"/>
<dbReference type="InterPro" id="IPR033752">
    <property type="entry name" value="MetA_family"/>
</dbReference>
<dbReference type="GO" id="GO:0008899">
    <property type="term" value="F:homoserine O-succinyltransferase activity"/>
    <property type="evidence" value="ECO:0007669"/>
    <property type="project" value="UniProtKB-UniRule"/>
</dbReference>
<dbReference type="PIRSF" id="PIRSF000450">
    <property type="entry name" value="H_ser_succinyltr"/>
    <property type="match status" value="1"/>
</dbReference>
<dbReference type="PANTHER" id="PTHR20919:SF0">
    <property type="entry name" value="HOMOSERINE O-SUCCINYLTRANSFERASE"/>
    <property type="match status" value="1"/>
</dbReference>
<dbReference type="EMBL" id="AZEG01000022">
    <property type="protein sequence ID" value="KRL36739.1"/>
    <property type="molecule type" value="Genomic_DNA"/>
</dbReference>